<organism evidence="2 3">
    <name type="scientific">Nocardioides zeicaulis</name>
    <dbReference type="NCBI Taxonomy" id="1776857"/>
    <lineage>
        <taxon>Bacteria</taxon>
        <taxon>Bacillati</taxon>
        <taxon>Actinomycetota</taxon>
        <taxon>Actinomycetes</taxon>
        <taxon>Propionibacteriales</taxon>
        <taxon>Nocardioidaceae</taxon>
        <taxon>Nocardioides</taxon>
    </lineage>
</organism>
<evidence type="ECO:0000259" key="1">
    <source>
        <dbReference type="Pfam" id="PF01494"/>
    </source>
</evidence>
<dbReference type="InterPro" id="IPR051704">
    <property type="entry name" value="FAD_aromatic-hydroxylase"/>
</dbReference>
<dbReference type="PANTHER" id="PTHR46865">
    <property type="entry name" value="OXIDOREDUCTASE-RELATED"/>
    <property type="match status" value="1"/>
</dbReference>
<dbReference type="Gene3D" id="3.30.9.10">
    <property type="entry name" value="D-Amino Acid Oxidase, subunit A, domain 2"/>
    <property type="match status" value="1"/>
</dbReference>
<accession>A0ABV6E4P6</accession>
<dbReference type="SUPFAM" id="SSF51905">
    <property type="entry name" value="FAD/NAD(P)-binding domain"/>
    <property type="match status" value="1"/>
</dbReference>
<comment type="caution">
    <text evidence="2">The sequence shown here is derived from an EMBL/GenBank/DDBJ whole genome shotgun (WGS) entry which is preliminary data.</text>
</comment>
<protein>
    <submittedName>
        <fullName evidence="2">FAD-dependent oxidoreductase</fullName>
    </submittedName>
</protein>
<gene>
    <name evidence="2" type="ORF">ACFFJG_15785</name>
</gene>
<proteinExistence type="predicted"/>
<sequence length="403" mass="43662">MDTRPRPRVLVTGASVAGPAAAYWLDRTGWDVTVLERADGPRAGGQNVDVRGLAREVLERMQLLDAVRDAGTGEVGTRFVDADGGTVSEFPTDDETGDGPTAELEILRGELARVLREACSEGITWRYGDHVVEVEQDDASATVTLAGGRVEQYDLVVVAEGPWSHTRGLVMTGDDEPELERLGMYCAWATIPRTEDDDRWWRWMSVPGSRSVNLRPDNTGTTRAMLNFMTDDTGLRDLSPDELRAELAERFSDVGWEAPRILAALGDADDLYLDDLTQVRCPTWSRGRVVLLGDAAWCVTPIGGFGTSLALIGAYVLAAELARAESVDGGLASYEEWLRPLVDDVQDLPPGTPRLANPRSRLGVALFNAGTRLAAAGPVRALASRFTSSTSTDRELPPLVVPS</sequence>
<evidence type="ECO:0000313" key="2">
    <source>
        <dbReference type="EMBL" id="MFC0223948.1"/>
    </source>
</evidence>
<dbReference type="PRINTS" id="PR00420">
    <property type="entry name" value="RNGMNOXGNASE"/>
</dbReference>
<feature type="domain" description="FAD-binding" evidence="1">
    <location>
        <begin position="8"/>
        <end position="345"/>
    </location>
</feature>
<keyword evidence="3" id="KW-1185">Reference proteome</keyword>
<dbReference type="InterPro" id="IPR002938">
    <property type="entry name" value="FAD-bd"/>
</dbReference>
<evidence type="ECO:0000313" key="3">
    <source>
        <dbReference type="Proteomes" id="UP001589698"/>
    </source>
</evidence>
<dbReference type="RefSeq" id="WP_378519743.1">
    <property type="nucleotide sequence ID" value="NZ_CBCSDI010000026.1"/>
</dbReference>
<dbReference type="EMBL" id="JBHLXH010000002">
    <property type="protein sequence ID" value="MFC0223948.1"/>
    <property type="molecule type" value="Genomic_DNA"/>
</dbReference>
<name>A0ABV6E4P6_9ACTN</name>
<dbReference type="Pfam" id="PF01494">
    <property type="entry name" value="FAD_binding_3"/>
    <property type="match status" value="1"/>
</dbReference>
<reference evidence="2 3" key="1">
    <citation type="submission" date="2024-09" db="EMBL/GenBank/DDBJ databases">
        <authorList>
            <person name="Sun Q."/>
            <person name="Mori K."/>
        </authorList>
    </citation>
    <scope>NUCLEOTIDE SEQUENCE [LARGE SCALE GENOMIC DNA]</scope>
    <source>
        <strain evidence="2 3">CCM 8654</strain>
    </source>
</reference>
<dbReference type="PANTHER" id="PTHR46865:SF2">
    <property type="entry name" value="MONOOXYGENASE"/>
    <property type="match status" value="1"/>
</dbReference>
<dbReference type="InterPro" id="IPR036188">
    <property type="entry name" value="FAD/NAD-bd_sf"/>
</dbReference>
<dbReference type="Proteomes" id="UP001589698">
    <property type="component" value="Unassembled WGS sequence"/>
</dbReference>
<dbReference type="Gene3D" id="3.50.50.60">
    <property type="entry name" value="FAD/NAD(P)-binding domain"/>
    <property type="match status" value="1"/>
</dbReference>